<sequence>MGGDEGNEDEKYQQWQLSDFDSDEEEHERIELRRKAWIGQSGNKQRTDINREEENTQQAMEIQSEVQDSRTQKAAEVQANQGEENRQQVNENEENLKYKQEVKRFRARMARIRRRFALNVAQENGRSFSVEQEIMEVENQLNENGESARNQMIEPENTNQDRQAAETVQAIYRRGIQGEQVYRDQQVMVALRKGNEIMMQDEKKCKTRKEKIQTEVGQ</sequence>
<dbReference type="Proteomes" id="UP001341840">
    <property type="component" value="Unassembled WGS sequence"/>
</dbReference>
<gene>
    <name evidence="2" type="ORF">PIB30_046358</name>
</gene>
<evidence type="ECO:0000256" key="1">
    <source>
        <dbReference type="SAM" id="MobiDB-lite"/>
    </source>
</evidence>
<feature type="region of interest" description="Disordered" evidence="1">
    <location>
        <begin position="1"/>
        <end position="92"/>
    </location>
</feature>
<evidence type="ECO:0000313" key="2">
    <source>
        <dbReference type="EMBL" id="MED6208557.1"/>
    </source>
</evidence>
<organism evidence="2 3">
    <name type="scientific">Stylosanthes scabra</name>
    <dbReference type="NCBI Taxonomy" id="79078"/>
    <lineage>
        <taxon>Eukaryota</taxon>
        <taxon>Viridiplantae</taxon>
        <taxon>Streptophyta</taxon>
        <taxon>Embryophyta</taxon>
        <taxon>Tracheophyta</taxon>
        <taxon>Spermatophyta</taxon>
        <taxon>Magnoliopsida</taxon>
        <taxon>eudicotyledons</taxon>
        <taxon>Gunneridae</taxon>
        <taxon>Pentapetalae</taxon>
        <taxon>rosids</taxon>
        <taxon>fabids</taxon>
        <taxon>Fabales</taxon>
        <taxon>Fabaceae</taxon>
        <taxon>Papilionoideae</taxon>
        <taxon>50 kb inversion clade</taxon>
        <taxon>dalbergioids sensu lato</taxon>
        <taxon>Dalbergieae</taxon>
        <taxon>Pterocarpus clade</taxon>
        <taxon>Stylosanthes</taxon>
    </lineage>
</organism>
<evidence type="ECO:0000313" key="3">
    <source>
        <dbReference type="Proteomes" id="UP001341840"/>
    </source>
</evidence>
<keyword evidence="3" id="KW-1185">Reference proteome</keyword>
<protein>
    <submittedName>
        <fullName evidence="2">Uncharacterized protein</fullName>
    </submittedName>
</protein>
<feature type="compositionally biased region" description="Basic and acidic residues" evidence="1">
    <location>
        <begin position="45"/>
        <end position="54"/>
    </location>
</feature>
<comment type="caution">
    <text evidence="2">The sequence shown here is derived from an EMBL/GenBank/DDBJ whole genome shotgun (WGS) entry which is preliminary data.</text>
</comment>
<proteinExistence type="predicted"/>
<accession>A0ABU6YDQ9</accession>
<reference evidence="2 3" key="1">
    <citation type="journal article" date="2023" name="Plants (Basel)">
        <title>Bridging the Gap: Combining Genomics and Transcriptomics Approaches to Understand Stylosanthes scabra, an Orphan Legume from the Brazilian Caatinga.</title>
        <authorList>
            <person name="Ferreira-Neto J.R.C."/>
            <person name="da Silva M.D."/>
            <person name="Binneck E."/>
            <person name="de Melo N.F."/>
            <person name="da Silva R.H."/>
            <person name="de Melo A.L.T.M."/>
            <person name="Pandolfi V."/>
            <person name="Bustamante F.O."/>
            <person name="Brasileiro-Vidal A.C."/>
            <person name="Benko-Iseppon A.M."/>
        </authorList>
    </citation>
    <scope>NUCLEOTIDE SEQUENCE [LARGE SCALE GENOMIC DNA]</scope>
    <source>
        <tissue evidence="2">Leaves</tissue>
    </source>
</reference>
<dbReference type="EMBL" id="JASCZI010241944">
    <property type="protein sequence ID" value="MED6208557.1"/>
    <property type="molecule type" value="Genomic_DNA"/>
</dbReference>
<feature type="compositionally biased region" description="Polar residues" evidence="1">
    <location>
        <begin position="56"/>
        <end position="66"/>
    </location>
</feature>
<name>A0ABU6YDQ9_9FABA</name>